<reference evidence="3 4" key="1">
    <citation type="journal article" date="2015" name="Sci. Rep.">
        <title>Genome of the facultative scuticociliatosis pathogen Pseudocohnilembus persalinus provides insight into its virulence through horizontal gene transfer.</title>
        <authorList>
            <person name="Xiong J."/>
            <person name="Wang G."/>
            <person name="Cheng J."/>
            <person name="Tian M."/>
            <person name="Pan X."/>
            <person name="Warren A."/>
            <person name="Jiang C."/>
            <person name="Yuan D."/>
            <person name="Miao W."/>
        </authorList>
    </citation>
    <scope>NUCLEOTIDE SEQUENCE [LARGE SCALE GENOMIC DNA]</scope>
    <source>
        <strain evidence="3">36N120E</strain>
    </source>
</reference>
<sequence>MKNNICNNNMENSTSYEEQKQDDQDGNKILNQNKQKTVQFQDNNKPLKIGANENNVFNSEQFNFPLDKDIYSLISLIFLFWITGPILEEIFWGSFLQQIYNKTEESELYIAFHYGFISLFTSLFISNWEISLQIGIFMAIIRRILNFLQQRYGLIFSILANLGVRSAVCIISGFLFLEKIYHYVHSDDIQNVNWTFQQITQNV</sequence>
<dbReference type="AlphaFoldDB" id="A0A0V0QB35"/>
<feature type="transmembrane region" description="Helical" evidence="2">
    <location>
        <begin position="70"/>
        <end position="92"/>
    </location>
</feature>
<name>A0A0V0QB35_PSEPJ</name>
<proteinExistence type="predicted"/>
<feature type="region of interest" description="Disordered" evidence="1">
    <location>
        <begin position="1"/>
        <end position="23"/>
    </location>
</feature>
<accession>A0A0V0QB35</accession>
<comment type="caution">
    <text evidence="3">The sequence shown here is derived from an EMBL/GenBank/DDBJ whole genome shotgun (WGS) entry which is preliminary data.</text>
</comment>
<protein>
    <submittedName>
        <fullName evidence="3">Uncharacterized protein</fullName>
    </submittedName>
</protein>
<organism evidence="3 4">
    <name type="scientific">Pseudocohnilembus persalinus</name>
    <name type="common">Ciliate</name>
    <dbReference type="NCBI Taxonomy" id="266149"/>
    <lineage>
        <taxon>Eukaryota</taxon>
        <taxon>Sar</taxon>
        <taxon>Alveolata</taxon>
        <taxon>Ciliophora</taxon>
        <taxon>Intramacronucleata</taxon>
        <taxon>Oligohymenophorea</taxon>
        <taxon>Scuticociliatia</taxon>
        <taxon>Philasterida</taxon>
        <taxon>Pseudocohnilembidae</taxon>
        <taxon>Pseudocohnilembus</taxon>
    </lineage>
</organism>
<dbReference type="EMBL" id="LDAU01000217">
    <property type="protein sequence ID" value="KRW99268.1"/>
    <property type="molecule type" value="Genomic_DNA"/>
</dbReference>
<keyword evidence="2" id="KW-0812">Transmembrane</keyword>
<keyword evidence="2" id="KW-1133">Transmembrane helix</keyword>
<evidence type="ECO:0000313" key="4">
    <source>
        <dbReference type="Proteomes" id="UP000054937"/>
    </source>
</evidence>
<dbReference type="Proteomes" id="UP000054937">
    <property type="component" value="Unassembled WGS sequence"/>
</dbReference>
<feature type="transmembrane region" description="Helical" evidence="2">
    <location>
        <begin position="152"/>
        <end position="177"/>
    </location>
</feature>
<keyword evidence="4" id="KW-1185">Reference proteome</keyword>
<feature type="transmembrane region" description="Helical" evidence="2">
    <location>
        <begin position="112"/>
        <end position="140"/>
    </location>
</feature>
<evidence type="ECO:0000256" key="1">
    <source>
        <dbReference type="SAM" id="MobiDB-lite"/>
    </source>
</evidence>
<evidence type="ECO:0000313" key="3">
    <source>
        <dbReference type="EMBL" id="KRW99268.1"/>
    </source>
</evidence>
<feature type="compositionally biased region" description="Low complexity" evidence="1">
    <location>
        <begin position="1"/>
        <end position="12"/>
    </location>
</feature>
<keyword evidence="2" id="KW-0472">Membrane</keyword>
<gene>
    <name evidence="3" type="ORF">PPERSA_03974</name>
</gene>
<evidence type="ECO:0000256" key="2">
    <source>
        <dbReference type="SAM" id="Phobius"/>
    </source>
</evidence>
<dbReference type="InParanoid" id="A0A0V0QB35"/>